<dbReference type="InterPro" id="IPR017871">
    <property type="entry name" value="ABC_transporter-like_CS"/>
</dbReference>
<dbReference type="AlphaFoldDB" id="A0AB39X614"/>
<dbReference type="GO" id="GO:0016887">
    <property type="term" value="F:ATP hydrolysis activity"/>
    <property type="evidence" value="ECO:0007669"/>
    <property type="project" value="InterPro"/>
</dbReference>
<feature type="domain" description="ABC transmembrane type-2" evidence="9">
    <location>
        <begin position="681"/>
        <end position="914"/>
    </location>
</feature>
<evidence type="ECO:0000256" key="4">
    <source>
        <dbReference type="ARBA" id="ARBA00022840"/>
    </source>
</evidence>
<dbReference type="CDD" id="cd03230">
    <property type="entry name" value="ABC_DR_subfamily_A"/>
    <property type="match status" value="1"/>
</dbReference>
<keyword evidence="6 7" id="KW-0472">Membrane</keyword>
<evidence type="ECO:0000256" key="7">
    <source>
        <dbReference type="SAM" id="Phobius"/>
    </source>
</evidence>
<feature type="domain" description="ABC transporter" evidence="8">
    <location>
        <begin position="8"/>
        <end position="243"/>
    </location>
</feature>
<dbReference type="GO" id="GO:0140359">
    <property type="term" value="F:ABC-type transporter activity"/>
    <property type="evidence" value="ECO:0007669"/>
    <property type="project" value="InterPro"/>
</dbReference>
<dbReference type="NCBIfam" id="NF033858">
    <property type="entry name" value="ABC2_perm_RbbA"/>
    <property type="match status" value="1"/>
</dbReference>
<dbReference type="InterPro" id="IPR003593">
    <property type="entry name" value="AAA+_ATPase"/>
</dbReference>
<dbReference type="SUPFAM" id="SSF52540">
    <property type="entry name" value="P-loop containing nucleoside triphosphate hydrolases"/>
    <property type="match status" value="2"/>
</dbReference>
<dbReference type="EMBL" id="CP165718">
    <property type="protein sequence ID" value="XDV09510.1"/>
    <property type="molecule type" value="Genomic_DNA"/>
</dbReference>
<evidence type="ECO:0000313" key="10">
    <source>
        <dbReference type="EMBL" id="XDV09510.1"/>
    </source>
</evidence>
<evidence type="ECO:0000256" key="5">
    <source>
        <dbReference type="ARBA" id="ARBA00022989"/>
    </source>
</evidence>
<dbReference type="PANTHER" id="PTHR43038:SF4">
    <property type="entry name" value="RIBOSOME-ASSOCIATED ATPASE"/>
    <property type="match status" value="1"/>
</dbReference>
<sequence>MMNTTAVIQAAAVCHCYGATQILTDIELAIPAGVTVGLIGPDGVGKSTLLSLITGARKLQQGQLTVLQEDVRSSRARARLYHRIAYMPQGLGKNLYPTLSVYENVEFFADLFGLSKHIRKPRIMQLLQATGLAAFADRPAAKLSGGMKQKLGLCCALIHDPDCLILDEPTTGIDPLSRRQFWQLIARIKAQQPAMTVVVATAYMEEAAVFDWLIAMHDGRILTQCSPAELLQQTQSEHLEQAFVRLLPDHADYQPFVLTPREHDSAATVAIEARHLTMKFGDFTAVKDVNLTVYKGEIFGFLGSNGCGKTTTMKMLTGLLQASAGEAFLFGAPAEKSSVAMRKRVGYMTQQFSLFGELTVTQNLALHGRLFGLQGAELNARINTMAEQFALGEVLDELPDSLPLGERQRLSLAVAMIHQPELLILDEPTSGVDPIARDIFWRIMMQLAREQQVTIFISTHFMNEAERCDRISLMHAGEVLVSDTPAAITASKQADSLDDAFVAYLQDAIAAQQRTTGATEQSQAAELEVSTRPTSNTAKQSLRFSWQRLWSYLRRESIELIRDPIRLVMATLGSVILMAVLGYGLNMDIEDLSFAVLDQDQTSLSRDYVASLSGSRYFDERPPLSSYTELDARMRSGELSLALEIPAGFARDLHRGQGVEIGAWIDGSLPMRGENVQGYVQGIHAHWLQEQARLQGLDGLQGLAQIESRFRYNPDVKSLPAMMPAVIPLLLLMFPAILTSLAVVREKELGSMLNFYVTPTTKLEFLLGKQLPYVAIGMLNFVILMVLAVYLFDVPITGSLTALTLASLLYVIIATTFGLIMSAFVKSQIAALFGTTLATILPAAQFSGLITPVPSLEGGARWLGEVFPTTYHIIVTRGVFSKGLSLADAGSALWPLAVSIPILLGIGVWLLNKQER</sequence>
<dbReference type="Pfam" id="PF00005">
    <property type="entry name" value="ABC_tran"/>
    <property type="match status" value="2"/>
</dbReference>
<evidence type="ECO:0000259" key="9">
    <source>
        <dbReference type="PROSITE" id="PS51012"/>
    </source>
</evidence>
<name>A0AB39X614_9GAMM</name>
<dbReference type="InterPro" id="IPR003439">
    <property type="entry name" value="ABC_transporter-like_ATP-bd"/>
</dbReference>
<evidence type="ECO:0000256" key="3">
    <source>
        <dbReference type="ARBA" id="ARBA00022741"/>
    </source>
</evidence>
<feature type="transmembrane region" description="Helical" evidence="7">
    <location>
        <begin position="892"/>
        <end position="911"/>
    </location>
</feature>
<protein>
    <submittedName>
        <fullName evidence="10">Ribosome-associated ATPase/putative transporter RbbA</fullName>
    </submittedName>
</protein>
<evidence type="ECO:0000259" key="8">
    <source>
        <dbReference type="PROSITE" id="PS50893"/>
    </source>
</evidence>
<dbReference type="InterPro" id="IPR013525">
    <property type="entry name" value="ABC2_TM"/>
</dbReference>
<dbReference type="Pfam" id="PF12698">
    <property type="entry name" value="ABC2_membrane_3"/>
    <property type="match status" value="1"/>
</dbReference>
<keyword evidence="5 7" id="KW-1133">Transmembrane helix</keyword>
<accession>A0AB39X614</accession>
<dbReference type="RefSeq" id="WP_369742918.1">
    <property type="nucleotide sequence ID" value="NZ_CP165718.1"/>
</dbReference>
<dbReference type="PROSITE" id="PS50893">
    <property type="entry name" value="ABC_TRANSPORTER_2"/>
    <property type="match status" value="2"/>
</dbReference>
<dbReference type="GO" id="GO:0005524">
    <property type="term" value="F:ATP binding"/>
    <property type="evidence" value="ECO:0007669"/>
    <property type="project" value="UniProtKB-KW"/>
</dbReference>
<dbReference type="SMART" id="SM00382">
    <property type="entry name" value="AAA"/>
    <property type="match status" value="2"/>
</dbReference>
<dbReference type="Gene3D" id="3.40.1710.10">
    <property type="entry name" value="abc type-2 transporter like domain"/>
    <property type="match status" value="1"/>
</dbReference>
<evidence type="ECO:0000256" key="6">
    <source>
        <dbReference type="ARBA" id="ARBA00023136"/>
    </source>
</evidence>
<proteinExistence type="predicted"/>
<comment type="subcellular location">
    <subcellularLocation>
        <location evidence="1">Membrane</location>
        <topology evidence="1">Multi-pass membrane protein</topology>
    </subcellularLocation>
</comment>
<dbReference type="PROSITE" id="PS00211">
    <property type="entry name" value="ABC_TRANSPORTER_1"/>
    <property type="match status" value="1"/>
</dbReference>
<reference evidence="10" key="1">
    <citation type="submission" date="2024-07" db="EMBL/GenBank/DDBJ databases">
        <title>Whole genome sequence of bacterial strains from algal surface.</title>
        <authorList>
            <person name="Kumar P."/>
        </authorList>
    </citation>
    <scope>NUCLEOTIDE SEQUENCE</scope>
    <source>
        <strain evidence="10">PP-1MA</strain>
    </source>
</reference>
<feature type="transmembrane region" description="Helical" evidence="7">
    <location>
        <begin position="719"/>
        <end position="744"/>
    </location>
</feature>
<feature type="transmembrane region" description="Helical" evidence="7">
    <location>
        <begin position="829"/>
        <end position="850"/>
    </location>
</feature>
<dbReference type="PROSITE" id="PS51012">
    <property type="entry name" value="ABC_TM2"/>
    <property type="match status" value="1"/>
</dbReference>
<keyword evidence="4" id="KW-0067">ATP-binding</keyword>
<dbReference type="GO" id="GO:0016020">
    <property type="term" value="C:membrane"/>
    <property type="evidence" value="ECO:0007669"/>
    <property type="project" value="UniProtKB-SubCell"/>
</dbReference>
<keyword evidence="3" id="KW-0547">Nucleotide-binding</keyword>
<dbReference type="InterPro" id="IPR047651">
    <property type="entry name" value="ABC2_perm_RbbA"/>
</dbReference>
<dbReference type="InterPro" id="IPR027417">
    <property type="entry name" value="P-loop_NTPase"/>
</dbReference>
<evidence type="ECO:0000256" key="1">
    <source>
        <dbReference type="ARBA" id="ARBA00004141"/>
    </source>
</evidence>
<organism evidence="10">
    <name type="scientific">Pseudidiomarina sp. PP-1MA</name>
    <dbReference type="NCBI Taxonomy" id="3237706"/>
    <lineage>
        <taxon>Bacteria</taxon>
        <taxon>Pseudomonadati</taxon>
        <taxon>Pseudomonadota</taxon>
        <taxon>Gammaproteobacteria</taxon>
        <taxon>Alteromonadales</taxon>
        <taxon>Idiomarinaceae</taxon>
        <taxon>Pseudidiomarina</taxon>
    </lineage>
</organism>
<feature type="transmembrane region" description="Helical" evidence="7">
    <location>
        <begin position="771"/>
        <end position="792"/>
    </location>
</feature>
<gene>
    <name evidence="10" type="primary">rbbA</name>
    <name evidence="10" type="ORF">AB8S08_12255</name>
</gene>
<dbReference type="PANTHER" id="PTHR43038">
    <property type="entry name" value="ATP-BINDING CASSETTE, SUB-FAMILY H, MEMBER 1"/>
    <property type="match status" value="1"/>
</dbReference>
<feature type="domain" description="ABC transporter" evidence="8">
    <location>
        <begin position="271"/>
        <end position="501"/>
    </location>
</feature>
<feature type="transmembrane region" description="Helical" evidence="7">
    <location>
        <begin position="799"/>
        <end position="823"/>
    </location>
</feature>
<dbReference type="Gene3D" id="3.40.50.300">
    <property type="entry name" value="P-loop containing nucleotide triphosphate hydrolases"/>
    <property type="match status" value="2"/>
</dbReference>
<dbReference type="InterPro" id="IPR047817">
    <property type="entry name" value="ABC2_TM_bact-type"/>
</dbReference>
<evidence type="ECO:0000256" key="2">
    <source>
        <dbReference type="ARBA" id="ARBA00022692"/>
    </source>
</evidence>
<keyword evidence="2 7" id="KW-0812">Transmembrane</keyword>